<dbReference type="KEGG" id="fli:Fleli_1487"/>
<keyword evidence="4 6" id="KW-0472">Membrane</keyword>
<feature type="transmembrane region" description="Helical" evidence="6">
    <location>
        <begin position="40"/>
        <end position="61"/>
    </location>
</feature>
<keyword evidence="9" id="KW-1185">Reference proteome</keyword>
<dbReference type="HOGENOM" id="CLU_002997_0_0_10"/>
<dbReference type="PANTHER" id="PTHR36985:SF1">
    <property type="entry name" value="TRANSLOCATION AND ASSEMBLY MODULE SUBUNIT TAMB"/>
    <property type="match status" value="1"/>
</dbReference>
<feature type="coiled-coil region" evidence="5">
    <location>
        <begin position="1788"/>
        <end position="1818"/>
    </location>
</feature>
<dbReference type="eggNOG" id="COG2911">
    <property type="taxonomic scope" value="Bacteria"/>
</dbReference>
<evidence type="ECO:0000256" key="2">
    <source>
        <dbReference type="ARBA" id="ARBA00022692"/>
    </source>
</evidence>
<sequence>MNFFQKIKNKFSNKSTENQADTASKPQSKTKKVFKKIAKVLMWIFGSIFGLLALIFILLFLPPVQDFLTEKAEVFLSKKLTTKVAVETIRLSLPLGLAINGLYIEDLQRDTLLYAGYFNANINPFALIDKTLQVTEIQLDDVYTNIWIAEDSTSNIDFLNAAFAPTDSAKTSEDQTTTQIEANDSTSNTGLIISLGGIDFKNINAKFDDRFNGNDIKGKIGQLKVDVDDFDLNNLSFTINDILLKDTDLRYVQTKNPPPSLEEPDTTTSELGFQIDLNKINVENLTAFYQSNVTKQQVDGKIGSLFINAQQTNLGTQKIVIQDVELKKTFISYKQGVTKTALDSAINNSAKIVAEETEQIAGTKTDEGKPWVIEVKNILLAENEIIFEDENVQKSDYGFDANHIHFEGVALEAENFKFYPSNIAADIKTIQATDNKQQFQLKDFDGNIRLDSNGVAVTNLNIQTARSKIGQTLKLAASLENIAEDWQNADLDINLDGTEIALADIFYFVPELAKQVNLSKQTIETIKISGQATGKANNATLKNFQIKGLSNTDLILTGNIKGLPDVEKMYLDVKLNKLTSSRQDLQKFVPYGTLPAGYNFPQKIFMTASAKGSMNDMFVEFLANLDNTKIQLGGTVRNPTDPNKMYLDIATKQFLIDLNEIKTYLPDTLIPSTISLPPKIDGNIVFTGFLNDFEIDTKFDTELGNIGAKGIMKNAVSETEIPIYTITALVENTQLGKILQDTTLGIADLQITADGSGFEPEIMKTTLDGNINKFEFQKYVYKDLKIDGIIDGMSYNGKLNMKDKNLTFDFDGNVVWDTLNPKFVIDLDLQKVDLQALNLYDKPLNISLMLDADITGMDLDNLQGNIGLQKVIIDTKKQKFRIDSAAFVSISQKGETNINLSSDIISAKIEGNLDLSTFVATLKNHINTYIEIDPVLPNKEIGTQQMDFNIQIHKSELMTALVPDLTKFEPASFDGKYRSDSKKFELNGKFPSIIYAGIEMDSLTINMNSDSEALTYQIGIAEINNGTLQFEHPTISGKAANNKADLRINLKDEKGKERFDFITFLERPDTTKFIVSLAPTQIMNYDNWTAKKGNQIVLGEKLSIKDFLLSSTNQTISIQTTDEDKNLLASFKNFELSTITDIAAPNDTTKLATGRLNGKVDLQNFQTEMQILADLKIDELIVLNSELGNLKIDAENSKAKNRYDVNINLTGQNEFELTGYYNAAQNASDALNMNLDIQKLALPSLENFAMGNLKEMTGTVTGNLKIKGTTEKPAILGNLDFNKTSFFLTATGTYLDLEKETINFDNNGIAFKDFTLQDKKQNVLYVNGRINMPTFSDFNLDLNVKSDKFLFVDSEKSKNPKEEQLFFGKALAGLDVNVKGTAISPVVTADVNILGETDLTYIMPETEVATIDKEGVVEFVDRDFYTDSLISVEPIDASDTTQYATDMDVQAVIKISPLAKMTVDIDESNQLEVQGGGDINFNLNPSGEMSLTGRYEITDGIYKLNFFNLAKRDFTIQKGSSITFYGDIMDMKADITAIHTVEAASYELMANQLGNTSESELNKYKQKLPFEAVLNMTGDVLNPIIDFDIDIAEEERGAMGGTINTRLQLLNKQESELNKQIFALLILGGFISENPLDRAQGEMGFAETQARNTVSGLLTDQLNKLADQNLSGIGLSFDLNSYEDYSTGESQSKTELGINLSKSFLDDRLTFQVGTNVDLEGETAQQDDQQGLSSIAGDVIISYLITEDGRYKVQIFRENSYAGVIDGQIIQTGASLIFVREYDEFSELFKKDKEAEKLKKEIKQREKQRKEEQKTKKEK</sequence>
<evidence type="ECO:0000256" key="3">
    <source>
        <dbReference type="ARBA" id="ARBA00022989"/>
    </source>
</evidence>
<evidence type="ECO:0000256" key="1">
    <source>
        <dbReference type="ARBA" id="ARBA00004167"/>
    </source>
</evidence>
<proteinExistence type="predicted"/>
<evidence type="ECO:0000313" key="9">
    <source>
        <dbReference type="Proteomes" id="UP000006054"/>
    </source>
</evidence>
<accession>I4AIX6</accession>
<dbReference type="Proteomes" id="UP000006054">
    <property type="component" value="Chromosome"/>
</dbReference>
<evidence type="ECO:0000313" key="8">
    <source>
        <dbReference type="EMBL" id="AFM03911.1"/>
    </source>
</evidence>
<dbReference type="EMBL" id="CP003345">
    <property type="protein sequence ID" value="AFM03911.1"/>
    <property type="molecule type" value="Genomic_DNA"/>
</dbReference>
<organism evidence="8 9">
    <name type="scientific">Bernardetia litoralis (strain ATCC 23117 / DSM 6794 / NBRC 15988 / NCIMB 1366 / Fx l1 / Sio-4)</name>
    <name type="common">Flexibacter litoralis</name>
    <dbReference type="NCBI Taxonomy" id="880071"/>
    <lineage>
        <taxon>Bacteria</taxon>
        <taxon>Pseudomonadati</taxon>
        <taxon>Bacteroidota</taxon>
        <taxon>Cytophagia</taxon>
        <taxon>Cytophagales</taxon>
        <taxon>Bernardetiaceae</taxon>
        <taxon>Bernardetia</taxon>
    </lineage>
</organism>
<protein>
    <recommendedName>
        <fullName evidence="7">Translocation and assembly module TamB C-terminal domain-containing protein</fullName>
    </recommendedName>
</protein>
<keyword evidence="5" id="KW-0175">Coiled coil</keyword>
<keyword evidence="3 6" id="KW-1133">Transmembrane helix</keyword>
<evidence type="ECO:0000259" key="7">
    <source>
        <dbReference type="Pfam" id="PF04357"/>
    </source>
</evidence>
<feature type="domain" description="Translocation and assembly module TamB C-terminal" evidence="7">
    <location>
        <begin position="1316"/>
        <end position="1782"/>
    </location>
</feature>
<dbReference type="STRING" id="880071.Fleli_1487"/>
<dbReference type="PANTHER" id="PTHR36985">
    <property type="entry name" value="TRANSLOCATION AND ASSEMBLY MODULE SUBUNIT TAMB"/>
    <property type="match status" value="1"/>
</dbReference>
<name>I4AIX6_BERLS</name>
<evidence type="ECO:0000256" key="5">
    <source>
        <dbReference type="SAM" id="Coils"/>
    </source>
</evidence>
<evidence type="ECO:0000256" key="4">
    <source>
        <dbReference type="ARBA" id="ARBA00023136"/>
    </source>
</evidence>
<gene>
    <name evidence="8" type="ordered locus">Fleli_1487</name>
</gene>
<dbReference type="GO" id="GO:0005886">
    <property type="term" value="C:plasma membrane"/>
    <property type="evidence" value="ECO:0007669"/>
    <property type="project" value="InterPro"/>
</dbReference>
<reference evidence="9" key="1">
    <citation type="submission" date="2012-06" db="EMBL/GenBank/DDBJ databases">
        <title>The complete genome of Flexibacter litoralis DSM 6794.</title>
        <authorList>
            <person name="Lucas S."/>
            <person name="Copeland A."/>
            <person name="Lapidus A."/>
            <person name="Glavina del Rio T."/>
            <person name="Dalin E."/>
            <person name="Tice H."/>
            <person name="Bruce D."/>
            <person name="Goodwin L."/>
            <person name="Pitluck S."/>
            <person name="Peters L."/>
            <person name="Ovchinnikova G."/>
            <person name="Lu M."/>
            <person name="Kyrpides N."/>
            <person name="Mavromatis K."/>
            <person name="Ivanova N."/>
            <person name="Brettin T."/>
            <person name="Detter J.C."/>
            <person name="Han C."/>
            <person name="Larimer F."/>
            <person name="Land M."/>
            <person name="Hauser L."/>
            <person name="Markowitz V."/>
            <person name="Cheng J.-F."/>
            <person name="Hugenholtz P."/>
            <person name="Woyke T."/>
            <person name="Wu D."/>
            <person name="Spring S."/>
            <person name="Lang E."/>
            <person name="Kopitz M."/>
            <person name="Brambilla E."/>
            <person name="Klenk H.-P."/>
            <person name="Eisen J.A."/>
        </authorList>
    </citation>
    <scope>NUCLEOTIDE SEQUENCE [LARGE SCALE GENOMIC DNA]</scope>
    <source>
        <strain evidence="9">ATCC 23117 / DSM 6794 / NBRC 15988 / NCIMB 1366 / Sio-4</strain>
    </source>
</reference>
<evidence type="ECO:0000256" key="6">
    <source>
        <dbReference type="SAM" id="Phobius"/>
    </source>
</evidence>
<dbReference type="OrthoDB" id="9811276at2"/>
<dbReference type="RefSeq" id="WP_014797368.1">
    <property type="nucleotide sequence ID" value="NC_018018.1"/>
</dbReference>
<keyword evidence="2 6" id="KW-0812">Transmembrane</keyword>
<dbReference type="Pfam" id="PF04357">
    <property type="entry name" value="TamB"/>
    <property type="match status" value="1"/>
</dbReference>
<dbReference type="InterPro" id="IPR007452">
    <property type="entry name" value="TamB_C"/>
</dbReference>
<dbReference type="GO" id="GO:0009306">
    <property type="term" value="P:protein secretion"/>
    <property type="evidence" value="ECO:0007669"/>
    <property type="project" value="InterPro"/>
</dbReference>
<dbReference type="PATRIC" id="fig|880071.3.peg.1469"/>
<comment type="subcellular location">
    <subcellularLocation>
        <location evidence="1">Membrane</location>
        <topology evidence="1">Single-pass membrane protein</topology>
    </subcellularLocation>
</comment>